<proteinExistence type="predicted"/>
<dbReference type="AlphaFoldDB" id="A0AAD1TPZ1"/>
<reference evidence="2" key="1">
    <citation type="submission" date="2022-03" db="EMBL/GenBank/DDBJ databases">
        <authorList>
            <person name="Alioto T."/>
            <person name="Alioto T."/>
            <person name="Gomez Garrido J."/>
        </authorList>
    </citation>
    <scope>NUCLEOTIDE SEQUENCE</scope>
</reference>
<dbReference type="Proteomes" id="UP001295444">
    <property type="component" value="Chromosome 13"/>
</dbReference>
<dbReference type="InterPro" id="IPR031524">
    <property type="entry name" value="ARMH4"/>
</dbReference>
<keyword evidence="1" id="KW-0812">Transmembrane</keyword>
<name>A0AAD1TPZ1_PELCU</name>
<organism evidence="2 3">
    <name type="scientific">Pelobates cultripes</name>
    <name type="common">Western spadefoot toad</name>
    <dbReference type="NCBI Taxonomy" id="61616"/>
    <lineage>
        <taxon>Eukaryota</taxon>
        <taxon>Metazoa</taxon>
        <taxon>Chordata</taxon>
        <taxon>Craniata</taxon>
        <taxon>Vertebrata</taxon>
        <taxon>Euteleostomi</taxon>
        <taxon>Amphibia</taxon>
        <taxon>Batrachia</taxon>
        <taxon>Anura</taxon>
        <taxon>Pelobatoidea</taxon>
        <taxon>Pelobatidae</taxon>
        <taxon>Pelobates</taxon>
    </lineage>
</organism>
<keyword evidence="1" id="KW-0472">Membrane</keyword>
<keyword evidence="3" id="KW-1185">Reference proteome</keyword>
<sequence length="176" mass="20403">MTQKGALMSYRLLPKFNRNLVPAKVNQFETGPLPMSWSLSNRRWVTFMLHNYGRVCSIYDSDIKLIHNMQIRKHSHKLSLTRNIHKELSSLDNGATFEVRSWMEKLKDKAGYMSGMLAPVGVGISGALTILGVLYSIKIINRRRRNGFKQHKRKQREFNSMQDRVMLLADSSEDEF</sequence>
<feature type="transmembrane region" description="Helical" evidence="1">
    <location>
        <begin position="112"/>
        <end position="135"/>
    </location>
</feature>
<accession>A0AAD1TPZ1</accession>
<dbReference type="EMBL" id="OW240924">
    <property type="protein sequence ID" value="CAH2328787.1"/>
    <property type="molecule type" value="Genomic_DNA"/>
</dbReference>
<dbReference type="PANTHER" id="PTHR21585:SF0">
    <property type="entry name" value="ARMADILLO-LIKE HELICAL DOMAIN-CONTAINING PROTEIN 4"/>
    <property type="match status" value="1"/>
</dbReference>
<evidence type="ECO:0000313" key="2">
    <source>
        <dbReference type="EMBL" id="CAH2328787.1"/>
    </source>
</evidence>
<keyword evidence="1" id="KW-1133">Transmembrane helix</keyword>
<gene>
    <name evidence="2" type="ORF">PECUL_23A010302</name>
</gene>
<dbReference type="PANTHER" id="PTHR21585">
    <property type="entry name" value="FULL-LENGTH CDNA CLONE CS0DC025YL05 OF NEUROBLASTOMA"/>
    <property type="match status" value="1"/>
</dbReference>
<evidence type="ECO:0000313" key="3">
    <source>
        <dbReference type="Proteomes" id="UP001295444"/>
    </source>
</evidence>
<evidence type="ECO:0000256" key="1">
    <source>
        <dbReference type="SAM" id="Phobius"/>
    </source>
</evidence>
<protein>
    <submittedName>
        <fullName evidence="2">Armadillo-like helical domain-containing 4</fullName>
    </submittedName>
</protein>